<dbReference type="RefSeq" id="WP_106987642.1">
    <property type="nucleotide sequence ID" value="NZ_PYLP01000004.1"/>
</dbReference>
<sequence>MTNNTINIEALAEEFKVECKVIKLGYEYPGYTGTEKYAIVTDLSYAQIMERYAPVAEHYCPFLLLSKAAGEVIADYKRNEDKFSKRMQKDDCYGFEDGMTERYNIECCVPDFAEALFQERFPQRLVEKAFALLTPIQQSRVNQHIFGKKSFAKIAASEGKAKNTIQESYDAAIKKMKKFLKNTLPKDLPYSE</sequence>
<keyword evidence="2" id="KW-1185">Reference proteome</keyword>
<evidence type="ECO:0000313" key="2">
    <source>
        <dbReference type="Proteomes" id="UP000241201"/>
    </source>
</evidence>
<protein>
    <recommendedName>
        <fullName evidence="3">Sigma-70 family RNA polymerase sigma factor</fullName>
    </recommendedName>
</protein>
<dbReference type="InterPro" id="IPR013324">
    <property type="entry name" value="RNA_pol_sigma_r3/r4-like"/>
</dbReference>
<comment type="caution">
    <text evidence="1">The sequence shown here is derived from an EMBL/GenBank/DDBJ whole genome shotgun (WGS) entry which is preliminary data.</text>
</comment>
<dbReference type="EMBL" id="PYLP01000004">
    <property type="protein sequence ID" value="PST41032.1"/>
    <property type="molecule type" value="Genomic_DNA"/>
</dbReference>
<accession>A0A2T3G0L1</accession>
<evidence type="ECO:0000313" key="1">
    <source>
        <dbReference type="EMBL" id="PST41032.1"/>
    </source>
</evidence>
<proteinExistence type="predicted"/>
<dbReference type="Proteomes" id="UP000241201">
    <property type="component" value="Unassembled WGS sequence"/>
</dbReference>
<dbReference type="AlphaFoldDB" id="A0A2T3G0L1"/>
<evidence type="ECO:0008006" key="3">
    <source>
        <dbReference type="Google" id="ProtNLM"/>
    </source>
</evidence>
<dbReference type="SUPFAM" id="SSF88659">
    <property type="entry name" value="Sigma3 and sigma4 domains of RNA polymerase sigma factors"/>
    <property type="match status" value="1"/>
</dbReference>
<organism evidence="1 2">
    <name type="scientific">Faecalibacillus faecis</name>
    <dbReference type="NCBI Taxonomy" id="1982628"/>
    <lineage>
        <taxon>Bacteria</taxon>
        <taxon>Bacillati</taxon>
        <taxon>Bacillota</taxon>
        <taxon>Erysipelotrichia</taxon>
        <taxon>Erysipelotrichales</taxon>
        <taxon>Coprobacillaceae</taxon>
        <taxon>Faecalibacillus</taxon>
    </lineage>
</organism>
<gene>
    <name evidence="1" type="ORF">C7U55_05155</name>
</gene>
<reference evidence="2" key="1">
    <citation type="submission" date="2018-03" db="EMBL/GenBank/DDBJ databases">
        <title>Lachnoclostridium SNUG30370 gen.nov., sp.nov., isolated from human faeces.</title>
        <authorList>
            <person name="Seo B."/>
            <person name="Jeon K."/>
            <person name="Ko G."/>
        </authorList>
    </citation>
    <scope>NUCLEOTIDE SEQUENCE [LARGE SCALE GENOMIC DNA]</scope>
    <source>
        <strain evidence="2">SNUG30370</strain>
    </source>
</reference>
<dbReference type="GeneID" id="77470480"/>
<name>A0A2T3G0L1_9FIRM</name>